<dbReference type="EMBL" id="JADEXG010000017">
    <property type="protein sequence ID" value="MBE9077451.1"/>
    <property type="molecule type" value="Genomic_DNA"/>
</dbReference>
<dbReference type="Pfam" id="PF00583">
    <property type="entry name" value="Acetyltransf_1"/>
    <property type="match status" value="1"/>
</dbReference>
<dbReference type="PROSITE" id="PS51186">
    <property type="entry name" value="GNAT"/>
    <property type="match status" value="1"/>
</dbReference>
<sequence>MKIQPIEPCHLRECADLFASVFSSSPWNETWSQEIALRRLKDCYDTPGSYGIIAILEDKISGFALGYTEVWYEDKHFYLKEMCVQSINQRSGIGSQIIDMLYQGLVSKGVSMIYLLTVRDSPAATFYEKHGFSNHPKMTMMLKTAKTQSQVETNISINSAFTNQ</sequence>
<evidence type="ECO:0000313" key="3">
    <source>
        <dbReference type="Proteomes" id="UP000636505"/>
    </source>
</evidence>
<organism evidence="2 3">
    <name type="scientific">Vasconcelosia minhoensis LEGE 07310</name>
    <dbReference type="NCBI Taxonomy" id="915328"/>
    <lineage>
        <taxon>Bacteria</taxon>
        <taxon>Bacillati</taxon>
        <taxon>Cyanobacteriota</taxon>
        <taxon>Cyanophyceae</taxon>
        <taxon>Nodosilineales</taxon>
        <taxon>Cymatolegaceae</taxon>
        <taxon>Vasconcelosia</taxon>
        <taxon>Vasconcelosia minhoensis</taxon>
    </lineage>
</organism>
<dbReference type="CDD" id="cd04301">
    <property type="entry name" value="NAT_SF"/>
    <property type="match status" value="1"/>
</dbReference>
<comment type="caution">
    <text evidence="2">The sequence shown here is derived from an EMBL/GenBank/DDBJ whole genome shotgun (WGS) entry which is preliminary data.</text>
</comment>
<dbReference type="InterPro" id="IPR000182">
    <property type="entry name" value="GNAT_dom"/>
</dbReference>
<protein>
    <submittedName>
        <fullName evidence="2">GNAT family N-acetyltransferase</fullName>
    </submittedName>
</protein>
<proteinExistence type="predicted"/>
<evidence type="ECO:0000313" key="2">
    <source>
        <dbReference type="EMBL" id="MBE9077451.1"/>
    </source>
</evidence>
<dbReference type="GO" id="GO:0016747">
    <property type="term" value="F:acyltransferase activity, transferring groups other than amino-acyl groups"/>
    <property type="evidence" value="ECO:0007669"/>
    <property type="project" value="InterPro"/>
</dbReference>
<gene>
    <name evidence="2" type="ORF">IQ241_09095</name>
</gene>
<dbReference type="InterPro" id="IPR016181">
    <property type="entry name" value="Acyl_CoA_acyltransferase"/>
</dbReference>
<evidence type="ECO:0000259" key="1">
    <source>
        <dbReference type="PROSITE" id="PS51186"/>
    </source>
</evidence>
<dbReference type="SUPFAM" id="SSF55729">
    <property type="entry name" value="Acyl-CoA N-acyltransferases (Nat)"/>
    <property type="match status" value="1"/>
</dbReference>
<dbReference type="Proteomes" id="UP000636505">
    <property type="component" value="Unassembled WGS sequence"/>
</dbReference>
<dbReference type="Gene3D" id="3.40.630.30">
    <property type="match status" value="1"/>
</dbReference>
<feature type="domain" description="N-acetyltransferase" evidence="1">
    <location>
        <begin position="1"/>
        <end position="146"/>
    </location>
</feature>
<name>A0A8J7DLQ5_9CYAN</name>
<accession>A0A8J7DLQ5</accession>
<reference evidence="2" key="1">
    <citation type="submission" date="2020-10" db="EMBL/GenBank/DDBJ databases">
        <authorList>
            <person name="Castelo-Branco R."/>
            <person name="Eusebio N."/>
            <person name="Adriana R."/>
            <person name="Vieira A."/>
            <person name="Brugerolle De Fraissinette N."/>
            <person name="Rezende De Castro R."/>
            <person name="Schneider M.P."/>
            <person name="Vasconcelos V."/>
            <person name="Leao P.N."/>
        </authorList>
    </citation>
    <scope>NUCLEOTIDE SEQUENCE</scope>
    <source>
        <strain evidence="2">LEGE 07310</strain>
    </source>
</reference>
<keyword evidence="3" id="KW-1185">Reference proteome</keyword>
<dbReference type="RefSeq" id="WP_193906240.1">
    <property type="nucleotide sequence ID" value="NZ_JADEXG010000017.1"/>
</dbReference>
<dbReference type="AlphaFoldDB" id="A0A8J7DLQ5"/>